<gene>
    <name evidence="1" type="ORF">ENSA5_10590</name>
</gene>
<proteinExistence type="predicted"/>
<keyword evidence="2" id="KW-1185">Reference proteome</keyword>
<reference evidence="1 2" key="1">
    <citation type="submission" date="2018-03" db="EMBL/GenBank/DDBJ databases">
        <title>Draft Genome Sequences of the Obligatory Marine Myxobacteria Enhygromyxa salina SWB005.</title>
        <authorList>
            <person name="Poehlein A."/>
            <person name="Moghaddam J.A."/>
            <person name="Harms H."/>
            <person name="Alanjari M."/>
            <person name="Koenig G.M."/>
            <person name="Daniel R."/>
            <person name="Schaeberle T.F."/>
        </authorList>
    </citation>
    <scope>NUCLEOTIDE SEQUENCE [LARGE SCALE GENOMIC DNA]</scope>
    <source>
        <strain evidence="1 2">SWB005</strain>
    </source>
</reference>
<name>A0A2S9YGA3_9BACT</name>
<sequence>MSDAMTAAQREVADAVLAEELAKRETLVVSLCGAHAYGFASRDSDLDLKGVWIAPTRALLGLGPQPGAVDRQEFVGEVEVDLTVNELGQAVSGLIKGNGNMLERILDPAPLHAGEGLDELRELVRRNLSKRSHAHYRGFAHSQRKAVDRAADKGAPTAKKVLYVLRTTLTGAHLLETGEVVPDLSALWQRYGFDEVPELIEVKREAERGVLPPAWAAKIPALLDRAFARLDLALERSGLPDQAPAADALEDWLIARRIADLGPVKTARGS</sequence>
<dbReference type="EMBL" id="PVNK01000061">
    <property type="protein sequence ID" value="PRQ04133.1"/>
    <property type="molecule type" value="Genomic_DNA"/>
</dbReference>
<dbReference type="GO" id="GO:0016740">
    <property type="term" value="F:transferase activity"/>
    <property type="evidence" value="ECO:0007669"/>
    <property type="project" value="UniProtKB-KW"/>
</dbReference>
<protein>
    <submittedName>
        <fullName evidence="1">Putative nucleotidyltransferase</fullName>
    </submittedName>
</protein>
<dbReference type="OrthoDB" id="9796845at2"/>
<dbReference type="PANTHER" id="PTHR34817">
    <property type="entry name" value="NUCLEOTIDYLTRANSFERASE"/>
    <property type="match status" value="1"/>
</dbReference>
<dbReference type="Proteomes" id="UP000237968">
    <property type="component" value="Unassembled WGS sequence"/>
</dbReference>
<dbReference type="InterPro" id="IPR018775">
    <property type="entry name" value="RlaP"/>
</dbReference>
<dbReference type="RefSeq" id="WP_106390495.1">
    <property type="nucleotide sequence ID" value="NZ_PVNK01000061.1"/>
</dbReference>
<dbReference type="PANTHER" id="PTHR34817:SF1">
    <property type="entry name" value="NUCLEOTIDYLTRANSFERASE"/>
    <property type="match status" value="1"/>
</dbReference>
<keyword evidence="1" id="KW-0808">Transferase</keyword>
<comment type="caution">
    <text evidence="1">The sequence shown here is derived from an EMBL/GenBank/DDBJ whole genome shotgun (WGS) entry which is preliminary data.</text>
</comment>
<dbReference type="AlphaFoldDB" id="A0A2S9YGA3"/>
<evidence type="ECO:0000313" key="2">
    <source>
        <dbReference type="Proteomes" id="UP000237968"/>
    </source>
</evidence>
<evidence type="ECO:0000313" key="1">
    <source>
        <dbReference type="EMBL" id="PRQ04133.1"/>
    </source>
</evidence>
<organism evidence="1 2">
    <name type="scientific">Enhygromyxa salina</name>
    <dbReference type="NCBI Taxonomy" id="215803"/>
    <lineage>
        <taxon>Bacteria</taxon>
        <taxon>Pseudomonadati</taxon>
        <taxon>Myxococcota</taxon>
        <taxon>Polyangia</taxon>
        <taxon>Nannocystales</taxon>
        <taxon>Nannocystaceae</taxon>
        <taxon>Enhygromyxa</taxon>
    </lineage>
</organism>
<accession>A0A2S9YGA3</accession>
<dbReference type="Pfam" id="PF10127">
    <property type="entry name" value="RlaP"/>
    <property type="match status" value="1"/>
</dbReference>